<dbReference type="InterPro" id="IPR011989">
    <property type="entry name" value="ARM-like"/>
</dbReference>
<protein>
    <recommendedName>
        <fullName evidence="11">tRNA-splicing endonuclease subunit SEN34</fullName>
        <ecNumber evidence="3">4.6.1.16</ecNumber>
    </recommendedName>
    <alternativeName>
        <fullName evidence="12 13">tRNA-intron endonuclease SEN34</fullName>
    </alternativeName>
    <alternativeName>
        <fullName evidence="10">tRNA-splicing endonuclease subunit Sen34</fullName>
    </alternativeName>
</protein>
<keyword evidence="7" id="KW-0539">Nucleus</keyword>
<dbReference type="InterPro" id="IPR057567">
    <property type="entry name" value="TPR_TTI1_C"/>
</dbReference>
<evidence type="ECO:0000313" key="18">
    <source>
        <dbReference type="Proteomes" id="UP000078541"/>
    </source>
</evidence>
<dbReference type="Proteomes" id="UP000078541">
    <property type="component" value="Unassembled WGS sequence"/>
</dbReference>
<dbReference type="Pfam" id="PF21547">
    <property type="entry name" value="TTI1"/>
    <property type="match status" value="1"/>
</dbReference>
<evidence type="ECO:0000256" key="11">
    <source>
        <dbReference type="ARBA" id="ARBA00070870"/>
    </source>
</evidence>
<dbReference type="GO" id="GO:0006397">
    <property type="term" value="P:mRNA processing"/>
    <property type="evidence" value="ECO:0007669"/>
    <property type="project" value="UniProtKB-KW"/>
</dbReference>
<dbReference type="FunFam" id="3.40.1350.10:FF:000002">
    <property type="entry name" value="tRNA-splicing endonuclease subunit Sen34"/>
    <property type="match status" value="1"/>
</dbReference>
<keyword evidence="4" id="KW-0507">mRNA processing</keyword>
<keyword evidence="6" id="KW-0456">Lyase</keyword>
<evidence type="ECO:0000256" key="4">
    <source>
        <dbReference type="ARBA" id="ARBA00022664"/>
    </source>
</evidence>
<proteinExistence type="inferred from homology"/>
<dbReference type="Gene3D" id="1.25.10.10">
    <property type="entry name" value="Leucine-rich Repeat Variant"/>
    <property type="match status" value="1"/>
</dbReference>
<accession>A0A151JVA4</accession>
<dbReference type="Pfam" id="PF24181">
    <property type="entry name" value="TPR_TTI1_C"/>
    <property type="match status" value="1"/>
</dbReference>
<dbReference type="NCBIfam" id="TIGR00324">
    <property type="entry name" value="endA"/>
    <property type="match status" value="1"/>
</dbReference>
<evidence type="ECO:0000256" key="3">
    <source>
        <dbReference type="ARBA" id="ARBA00012573"/>
    </source>
</evidence>
<comment type="subcellular location">
    <subcellularLocation>
        <location evidence="1">Nucleus</location>
        <location evidence="1">Nucleolus</location>
    </subcellularLocation>
</comment>
<evidence type="ECO:0000256" key="7">
    <source>
        <dbReference type="ARBA" id="ARBA00023242"/>
    </source>
</evidence>
<reference evidence="17 18" key="1">
    <citation type="submission" date="2016-03" db="EMBL/GenBank/DDBJ databases">
        <title>Trachymyrmex septentrionalis WGS genome.</title>
        <authorList>
            <person name="Nygaard S."/>
            <person name="Hu H."/>
            <person name="Boomsma J."/>
            <person name="Zhang G."/>
        </authorList>
    </citation>
    <scope>NUCLEOTIDE SEQUENCE [LARGE SCALE GENOMIC DNA]</scope>
    <source>
        <strain evidence="17">Tsep2-gDNA-1</strain>
        <tissue evidence="17">Whole body</tissue>
    </source>
</reference>
<gene>
    <name evidence="17" type="ORF">ALC56_08136</name>
</gene>
<evidence type="ECO:0000259" key="15">
    <source>
        <dbReference type="Pfam" id="PF24173"/>
    </source>
</evidence>
<feature type="domain" description="tRNA intron endonuclease catalytic" evidence="14">
    <location>
        <begin position="1088"/>
        <end position="1168"/>
    </location>
</feature>
<name>A0A151JVA4_9HYME</name>
<evidence type="ECO:0000256" key="2">
    <source>
        <dbReference type="ARBA" id="ARBA00008078"/>
    </source>
</evidence>
<evidence type="ECO:0000259" key="14">
    <source>
        <dbReference type="Pfam" id="PF01974"/>
    </source>
</evidence>
<dbReference type="Gene3D" id="3.40.1350.10">
    <property type="match status" value="1"/>
</dbReference>
<dbReference type="PANTHER" id="PTHR18460:SF3">
    <property type="entry name" value="TELO2-INTERACTING PROTEIN 1 HOMOLOG"/>
    <property type="match status" value="1"/>
</dbReference>
<comment type="catalytic activity">
    <reaction evidence="8">
        <text>pretRNA = a 3'-half-tRNA molecule with a 5'-OH end + a 5'-half-tRNA molecule with a 2',3'-cyclic phosphate end + an intron with a 2',3'-cyclic phosphate and a 5'-hydroxyl terminus.</text>
        <dbReference type="EC" id="4.6.1.16"/>
    </reaction>
</comment>
<feature type="domain" description="TTI1 N-terminal TPR" evidence="15">
    <location>
        <begin position="9"/>
        <end position="358"/>
    </location>
</feature>
<dbReference type="PANTHER" id="PTHR18460">
    <property type="entry name" value="TEL2 INTERACTING PROTEIN 1 TTI1 FAMILY MEMBER"/>
    <property type="match status" value="1"/>
</dbReference>
<evidence type="ECO:0000256" key="10">
    <source>
        <dbReference type="ARBA" id="ARBA00070643"/>
    </source>
</evidence>
<dbReference type="InterPro" id="IPR016024">
    <property type="entry name" value="ARM-type_fold"/>
</dbReference>
<keyword evidence="18" id="KW-1185">Reference proteome</keyword>
<dbReference type="AlphaFoldDB" id="A0A151JVA4"/>
<dbReference type="EC" id="4.6.1.16" evidence="3"/>
<organism evidence="17 18">
    <name type="scientific">Trachymyrmex septentrionalis</name>
    <dbReference type="NCBI Taxonomy" id="34720"/>
    <lineage>
        <taxon>Eukaryota</taxon>
        <taxon>Metazoa</taxon>
        <taxon>Ecdysozoa</taxon>
        <taxon>Arthropoda</taxon>
        <taxon>Hexapoda</taxon>
        <taxon>Insecta</taxon>
        <taxon>Pterygota</taxon>
        <taxon>Neoptera</taxon>
        <taxon>Endopterygota</taxon>
        <taxon>Hymenoptera</taxon>
        <taxon>Apocrita</taxon>
        <taxon>Aculeata</taxon>
        <taxon>Formicoidea</taxon>
        <taxon>Formicidae</taxon>
        <taxon>Myrmicinae</taxon>
        <taxon>Trachymyrmex</taxon>
    </lineage>
</organism>
<evidence type="ECO:0000256" key="13">
    <source>
        <dbReference type="ARBA" id="ARBA00076724"/>
    </source>
</evidence>
<dbReference type="InterPro" id="IPR036167">
    <property type="entry name" value="tRNA_intron_Endo_cat-like_sf"/>
</dbReference>
<feature type="domain" description="TTI1 C-terminal TPR" evidence="16">
    <location>
        <begin position="721"/>
        <end position="999"/>
    </location>
</feature>
<dbReference type="InterPro" id="IPR057566">
    <property type="entry name" value="TPR_TTI1_N"/>
</dbReference>
<evidence type="ECO:0000256" key="6">
    <source>
        <dbReference type="ARBA" id="ARBA00023239"/>
    </source>
</evidence>
<keyword evidence="5" id="KW-0819">tRNA processing</keyword>
<evidence type="ECO:0000256" key="8">
    <source>
        <dbReference type="ARBA" id="ARBA00034031"/>
    </source>
</evidence>
<dbReference type="GO" id="GO:0000213">
    <property type="term" value="F:tRNA-intron lyase activity"/>
    <property type="evidence" value="ECO:0007669"/>
    <property type="project" value="UniProtKB-EC"/>
</dbReference>
<evidence type="ECO:0000313" key="17">
    <source>
        <dbReference type="EMBL" id="KYN37479.1"/>
    </source>
</evidence>
<dbReference type="InterPro" id="IPR052587">
    <property type="entry name" value="TELO2-interacting_protein_1"/>
</dbReference>
<dbReference type="SUPFAM" id="SSF53032">
    <property type="entry name" value="tRNA-intron endonuclease catalytic domain-like"/>
    <property type="match status" value="1"/>
</dbReference>
<dbReference type="InterPro" id="IPR006676">
    <property type="entry name" value="tRNA_splic"/>
</dbReference>
<evidence type="ECO:0000256" key="5">
    <source>
        <dbReference type="ARBA" id="ARBA00022694"/>
    </source>
</evidence>
<dbReference type="InterPro" id="IPR049362">
    <property type="entry name" value="TTI1_rpt"/>
</dbReference>
<dbReference type="GO" id="GO:0003676">
    <property type="term" value="F:nucleic acid binding"/>
    <property type="evidence" value="ECO:0007669"/>
    <property type="project" value="InterPro"/>
</dbReference>
<evidence type="ECO:0000259" key="16">
    <source>
        <dbReference type="Pfam" id="PF24181"/>
    </source>
</evidence>
<dbReference type="STRING" id="34720.A0A151JVA4"/>
<dbReference type="EMBL" id="KQ981701">
    <property type="protein sequence ID" value="KYN37479.1"/>
    <property type="molecule type" value="Genomic_DNA"/>
</dbReference>
<dbReference type="CDD" id="cd22363">
    <property type="entry name" value="tRNA-intron_lyase_C"/>
    <property type="match status" value="1"/>
</dbReference>
<dbReference type="Pfam" id="PF01974">
    <property type="entry name" value="tRNA_int_endo"/>
    <property type="match status" value="1"/>
</dbReference>
<sequence>MERFNMQIFLELKSCCDNLIKNPSKDYACRIAEVASNIPDKTMHDLSAYCLIPIITILQSNTSMTVKEELIRTMRVIIRKTRITKLKIFFNIYGSLLIQIFDKEQPNQVILFHEELKEAVALCIKDLIYQSNSDVIELLYTKENVLQLGQGIFLCLTIARTEKSYSVKLAGLDAVMALCHIDDEMGKSDIIMQDQVANIIMAFFPGIIGGLQEIAMGEEIQNHKITMIAIRAWGRIISLVVHDKDEEDAEEDTLSIETLVKKGCNISTDMSHSVKYNGKCDIEHNLKGVTRNKEWFEAVAIKLGSCIKLLDQVRSHSHYKVKKELVESIRLILENCRRNMKPNIMTLIDYLISLSEDESIEVSEKAHNVLYTISETYMQNYDMKSLIDLLEDKFYSLLTKLPTIIRRSNDNEQLVYLNQFAGYLRLFGTQRLPHIMRSQAHMQRLLLALVYIMIIDCNNVSLLQTTNVKDLDDPAYFYGSDSWRQFKFIKSNLCKEKLITICKLLREFGDLRILIDTILELMMDVPQHRKELSLLLNWILVSAKDSSSSYLYKEIVDFYTTQEVWYLPTEVTEDTPLVQAQSNIVQCCLLTEGLGLIAQNLQHDFDRYLLKTLYLIIERAGSGSSLISYIGVRTLENVAKTQQHKTIGDLLRANVDYFSYHIIMKLRQINHNPGVFDVIKVVMKYSRMDFLPHLKGIVEDVLRQLSTPYRQKDTYSFLKIFHTFIICIKTLINWDDIKVTKEDIRTTSNSSETIILSLLEYYNAKKIDEKMEDDFEEIESDVKVPNTELPEEINEDYSDPSAEDKSDKKLPTHIKIIIEVMKRCIHFLPLKDVQKSLMAMQTLQEGLPILVEWEDELLPLVHQLWHPLIDRFHDENVLIINHAWQLLHVLANISNDFIRSRTLREVLPSVFQFLTKSSKESINKSSVNVYKFTQTYKSQYELLSTLGIIARLLKLREHELWQILSNTQLYLSARQCTTLQACCVKLYKDIADYNGDIAWVKCLSIWNSKVARIASDATFDMKHLLIPDASPSNEYYKNVNEIIKELAKLPKLKKSDALVQIHTAYPWSNKDDIKIVEWKYPLTSDQQLKYKVYKDLWERQYYITSGEKFGGDFLVYPGDPIMFHSQYIIQCKRADEEIPITDVIAQCRLSCHVRKTLVFATYHEEEDIVKYQSFQWTECIALEDS</sequence>
<comment type="similarity">
    <text evidence="2">Belongs to the tRNA-intron endonuclease family.</text>
</comment>
<evidence type="ECO:0000256" key="9">
    <source>
        <dbReference type="ARBA" id="ARBA00064779"/>
    </source>
</evidence>
<dbReference type="InterPro" id="IPR011856">
    <property type="entry name" value="tRNA_endonuc-like_dom_sf"/>
</dbReference>
<dbReference type="InterPro" id="IPR006677">
    <property type="entry name" value="tRNA_intron_Endonuc_cat-like"/>
</dbReference>
<dbReference type="SUPFAM" id="SSF48371">
    <property type="entry name" value="ARM repeat"/>
    <property type="match status" value="2"/>
</dbReference>
<dbReference type="GO" id="GO:0006388">
    <property type="term" value="P:tRNA splicing, via endonucleolytic cleavage and ligation"/>
    <property type="evidence" value="ECO:0007669"/>
    <property type="project" value="InterPro"/>
</dbReference>
<comment type="subunit">
    <text evidence="9">tRNA splicing endonuclease is a heterotetramer composed of TSEN2, TSEN15, TSEN34/LENG5 and TSEN54. tRNA splicing endonuclease complex also contains proteins of the pre-mRNA 3'-end processing machinery such as CLP1, CPSF1, CPSF4 and CSTF2.</text>
</comment>
<dbReference type="Pfam" id="PF24173">
    <property type="entry name" value="TPR_TTI1_N"/>
    <property type="match status" value="1"/>
</dbReference>
<evidence type="ECO:0000256" key="1">
    <source>
        <dbReference type="ARBA" id="ARBA00004604"/>
    </source>
</evidence>
<evidence type="ECO:0000256" key="12">
    <source>
        <dbReference type="ARBA" id="ARBA00075884"/>
    </source>
</evidence>
<dbReference type="GO" id="GO:0005737">
    <property type="term" value="C:cytoplasm"/>
    <property type="evidence" value="ECO:0007669"/>
    <property type="project" value="TreeGrafter"/>
</dbReference>
<dbReference type="Pfam" id="PF24176">
    <property type="entry name" value="TPR_TTI1_2nd"/>
    <property type="match status" value="1"/>
</dbReference>
<dbReference type="GO" id="GO:0005730">
    <property type="term" value="C:nucleolus"/>
    <property type="evidence" value="ECO:0007669"/>
    <property type="project" value="UniProtKB-SubCell"/>
</dbReference>